<feature type="transmembrane region" description="Helical" evidence="5">
    <location>
        <begin position="224"/>
        <end position="242"/>
    </location>
</feature>
<dbReference type="EMBL" id="RQZI01000002">
    <property type="protein sequence ID" value="RRC93302.1"/>
    <property type="molecule type" value="Genomic_DNA"/>
</dbReference>
<name>A0A3P1SAL3_STRSA</name>
<evidence type="ECO:0000313" key="7">
    <source>
        <dbReference type="Proteomes" id="UP000277597"/>
    </source>
</evidence>
<dbReference type="Proteomes" id="UP000277597">
    <property type="component" value="Unassembled WGS sequence"/>
</dbReference>
<sequence>MLALKIREASSSMNKKEQTIIEHLTEFRRRFLAVVACFFLVFLVGLLFSADIYRWLTSNFVQKLLVLGPDDILWIYISLASLVAFSLTLPFLVYQVWEFVRPALRANEARAVFAYIPATFICFVLGLAFGFYFVTPAILQVLLSLGEGLFETRLTAQNYLSFVFHTTIPIACLFELPVLVSFLTSIGLLNPKFLVKYRRYAYFILLVLAVILTPADFISDLTMTVPLILLYEVSILLSRIIYQRKSTRRN</sequence>
<keyword evidence="2 5" id="KW-0812">Transmembrane</keyword>
<dbReference type="GO" id="GO:0043953">
    <property type="term" value="P:protein transport by the Tat complex"/>
    <property type="evidence" value="ECO:0007669"/>
    <property type="project" value="UniProtKB-UniRule"/>
</dbReference>
<dbReference type="PRINTS" id="PR01840">
    <property type="entry name" value="TATCFAMILY"/>
</dbReference>
<dbReference type="GO" id="GO:0033281">
    <property type="term" value="C:TAT protein transport complex"/>
    <property type="evidence" value="ECO:0007669"/>
    <property type="project" value="UniProtKB-UniRule"/>
</dbReference>
<keyword evidence="5" id="KW-0811">Translocation</keyword>
<dbReference type="NCBIfam" id="TIGR00945">
    <property type="entry name" value="tatC"/>
    <property type="match status" value="1"/>
</dbReference>
<evidence type="ECO:0000256" key="4">
    <source>
        <dbReference type="ARBA" id="ARBA00023136"/>
    </source>
</evidence>
<dbReference type="PANTHER" id="PTHR30371">
    <property type="entry name" value="SEC-INDEPENDENT PROTEIN TRANSLOCASE PROTEIN TATC"/>
    <property type="match status" value="1"/>
</dbReference>
<comment type="function">
    <text evidence="5">Part of the twin-arginine translocation (Tat) system that transports large folded proteins containing a characteristic twin-arginine motif in their signal peptide across membranes.</text>
</comment>
<gene>
    <name evidence="5 6" type="primary">tatC</name>
    <name evidence="6" type="ORF">EII39_02065</name>
</gene>
<comment type="subcellular location">
    <subcellularLocation>
        <location evidence="5">Cell membrane</location>
        <topology evidence="5">Multi-pass membrane protein</topology>
    </subcellularLocation>
    <subcellularLocation>
        <location evidence="1">Membrane</location>
        <topology evidence="1">Multi-pass membrane protein</topology>
    </subcellularLocation>
</comment>
<evidence type="ECO:0000313" key="6">
    <source>
        <dbReference type="EMBL" id="RRC93302.1"/>
    </source>
</evidence>
<dbReference type="GO" id="GO:0009977">
    <property type="term" value="F:proton motive force dependent protein transmembrane transporter activity"/>
    <property type="evidence" value="ECO:0007669"/>
    <property type="project" value="TreeGrafter"/>
</dbReference>
<dbReference type="PANTHER" id="PTHR30371:SF4">
    <property type="entry name" value="SEC-INDEPENDENT PROTEIN TRANSLOCASE PROTEIN TATCD"/>
    <property type="match status" value="1"/>
</dbReference>
<protein>
    <recommendedName>
        <fullName evidence="5">Sec-independent protein translocase protein TatC</fullName>
    </recommendedName>
</protein>
<proteinExistence type="inferred from homology"/>
<feature type="transmembrane region" description="Helical" evidence="5">
    <location>
        <begin position="159"/>
        <end position="188"/>
    </location>
</feature>
<keyword evidence="4 5" id="KW-0472">Membrane</keyword>
<feature type="transmembrane region" description="Helical" evidence="5">
    <location>
        <begin position="31"/>
        <end position="53"/>
    </location>
</feature>
<comment type="caution">
    <text evidence="6">The sequence shown here is derived from an EMBL/GenBank/DDBJ whole genome shotgun (WGS) entry which is preliminary data.</text>
</comment>
<reference evidence="6 7" key="1">
    <citation type="submission" date="2018-11" db="EMBL/GenBank/DDBJ databases">
        <title>Genomes From Bacteria Associated with the Canine Oral Cavity: a Test Case for Automated Genome-Based Taxonomic Assignment.</title>
        <authorList>
            <person name="Coil D.A."/>
            <person name="Jospin G."/>
            <person name="Darling A.E."/>
            <person name="Wallis C."/>
            <person name="Davis I.J."/>
            <person name="Harris S."/>
            <person name="Eisen J.A."/>
            <person name="Holcombe L.J."/>
            <person name="O'Flynn C."/>
        </authorList>
    </citation>
    <scope>NUCLEOTIDE SEQUENCE [LARGE SCALE GENOMIC DNA]</scope>
    <source>
        <strain evidence="6 7">OH953</strain>
    </source>
</reference>
<keyword evidence="5" id="KW-1003">Cell membrane</keyword>
<dbReference type="Pfam" id="PF00902">
    <property type="entry name" value="TatC"/>
    <property type="match status" value="1"/>
</dbReference>
<dbReference type="InterPro" id="IPR002033">
    <property type="entry name" value="TatC"/>
</dbReference>
<feature type="transmembrane region" description="Helical" evidence="5">
    <location>
        <begin position="200"/>
        <end position="218"/>
    </location>
</feature>
<keyword evidence="3 5" id="KW-1133">Transmembrane helix</keyword>
<evidence type="ECO:0000256" key="3">
    <source>
        <dbReference type="ARBA" id="ARBA00022989"/>
    </source>
</evidence>
<evidence type="ECO:0000256" key="1">
    <source>
        <dbReference type="ARBA" id="ARBA00004141"/>
    </source>
</evidence>
<keyword evidence="5" id="KW-0813">Transport</keyword>
<evidence type="ECO:0000256" key="5">
    <source>
        <dbReference type="HAMAP-Rule" id="MF_00902"/>
    </source>
</evidence>
<evidence type="ECO:0000256" key="2">
    <source>
        <dbReference type="ARBA" id="ARBA00022692"/>
    </source>
</evidence>
<dbReference type="GO" id="GO:0065002">
    <property type="term" value="P:intracellular protein transmembrane transport"/>
    <property type="evidence" value="ECO:0007669"/>
    <property type="project" value="TreeGrafter"/>
</dbReference>
<feature type="transmembrane region" description="Helical" evidence="5">
    <location>
        <begin position="112"/>
        <end position="139"/>
    </location>
</feature>
<organism evidence="6 7">
    <name type="scientific">Streptococcus sanguinis</name>
    <dbReference type="NCBI Taxonomy" id="1305"/>
    <lineage>
        <taxon>Bacteria</taxon>
        <taxon>Bacillati</taxon>
        <taxon>Bacillota</taxon>
        <taxon>Bacilli</taxon>
        <taxon>Lactobacillales</taxon>
        <taxon>Streptococcaceae</taxon>
        <taxon>Streptococcus</taxon>
    </lineage>
</organism>
<feature type="transmembrane region" description="Helical" evidence="5">
    <location>
        <begin position="73"/>
        <end position="100"/>
    </location>
</feature>
<accession>A0A3P1SAL3</accession>
<dbReference type="HAMAP" id="MF_00902">
    <property type="entry name" value="TatC"/>
    <property type="match status" value="1"/>
</dbReference>
<comment type="subunit">
    <text evidence="5">Forms a complex with TatA.</text>
</comment>
<keyword evidence="5" id="KW-0653">Protein transport</keyword>
<dbReference type="AlphaFoldDB" id="A0A3P1SAL3"/>
<comment type="similarity">
    <text evidence="5">Belongs to the TatC family.</text>
</comment>